<evidence type="ECO:0000256" key="2">
    <source>
        <dbReference type="SAM" id="MobiDB-lite"/>
    </source>
</evidence>
<sequence length="269" mass="30689">MKGKKVRIVRNVVISVVTLCLAFISGFSMYRVGETIKYNNLVKQGNQYMQIGEYDKAIALFKQSLEYKKSDDAQSNIKKAERFKIDKSYHTEGVNLLNEKKYTEALAEFNKIDANSTQFPDLKDKIKLCKTQYISQNIKLANDSASKGNYEEGNIYLDEILKIDPNNEESRKLKDKFAAAIQEQKNAEAEKAEQAKNQANVNSSQNVKSKASTNSSQSKSNNKNANKNKELQSQIDALEKKKQGLSMYSAEYFNFVKQQLKLEKQKIFN</sequence>
<feature type="transmembrane region" description="Helical" evidence="3">
    <location>
        <begin position="12"/>
        <end position="30"/>
    </location>
</feature>
<keyword evidence="3" id="KW-0812">Transmembrane</keyword>
<keyword evidence="3" id="KW-0472">Membrane</keyword>
<evidence type="ECO:0000313" key="4">
    <source>
        <dbReference type="EMBL" id="KZL92789.1"/>
    </source>
</evidence>
<evidence type="ECO:0000256" key="1">
    <source>
        <dbReference type="PROSITE-ProRule" id="PRU00339"/>
    </source>
</evidence>
<name>A0A161Y3X3_9CLOT</name>
<keyword evidence="3" id="KW-1133">Transmembrane helix</keyword>
<dbReference type="Pfam" id="PF13181">
    <property type="entry name" value="TPR_8"/>
    <property type="match status" value="1"/>
</dbReference>
<dbReference type="Proteomes" id="UP000076603">
    <property type="component" value="Unassembled WGS sequence"/>
</dbReference>
<dbReference type="PATRIC" id="fig|1121326.3.peg.2610"/>
<comment type="caution">
    <text evidence="4">The sequence shown here is derived from an EMBL/GenBank/DDBJ whole genome shotgun (WGS) entry which is preliminary data.</text>
</comment>
<accession>A0A161Y3X3</accession>
<keyword evidence="5" id="KW-1185">Reference proteome</keyword>
<dbReference type="RefSeq" id="WP_066622516.1">
    <property type="nucleotide sequence ID" value="NZ_FQXL01000061.1"/>
</dbReference>
<protein>
    <submittedName>
        <fullName evidence="4">Tetratricopeptide repeat protein</fullName>
    </submittedName>
</protein>
<proteinExistence type="predicted"/>
<feature type="compositionally biased region" description="Low complexity" evidence="2">
    <location>
        <begin position="208"/>
        <end position="225"/>
    </location>
</feature>
<keyword evidence="1" id="KW-0802">TPR repeat</keyword>
<dbReference type="EMBL" id="LWAE01000002">
    <property type="protein sequence ID" value="KZL92789.1"/>
    <property type="molecule type" value="Genomic_DNA"/>
</dbReference>
<dbReference type="OrthoDB" id="1936055at2"/>
<reference evidence="4 5" key="1">
    <citation type="submission" date="2016-04" db="EMBL/GenBank/DDBJ databases">
        <title>Genome sequence of Clostridium magnum DSM 2767.</title>
        <authorList>
            <person name="Poehlein A."/>
            <person name="Uhlig R."/>
            <person name="Fischer R."/>
            <person name="Bahl H."/>
            <person name="Daniel R."/>
        </authorList>
    </citation>
    <scope>NUCLEOTIDE SEQUENCE [LARGE SCALE GENOMIC DNA]</scope>
    <source>
        <strain evidence="4 5">DSM 2767</strain>
    </source>
</reference>
<dbReference type="PROSITE" id="PS50005">
    <property type="entry name" value="TPR"/>
    <property type="match status" value="1"/>
</dbReference>
<feature type="repeat" description="TPR" evidence="1">
    <location>
        <begin position="38"/>
        <end position="71"/>
    </location>
</feature>
<dbReference type="SUPFAM" id="SSF48452">
    <property type="entry name" value="TPR-like"/>
    <property type="match status" value="1"/>
</dbReference>
<dbReference type="Gene3D" id="1.25.40.10">
    <property type="entry name" value="Tetratricopeptide repeat domain"/>
    <property type="match status" value="1"/>
</dbReference>
<gene>
    <name evidence="4" type="ORF">CLMAG_26030</name>
</gene>
<organism evidence="4 5">
    <name type="scientific">Clostridium magnum DSM 2767</name>
    <dbReference type="NCBI Taxonomy" id="1121326"/>
    <lineage>
        <taxon>Bacteria</taxon>
        <taxon>Bacillati</taxon>
        <taxon>Bacillota</taxon>
        <taxon>Clostridia</taxon>
        <taxon>Eubacteriales</taxon>
        <taxon>Clostridiaceae</taxon>
        <taxon>Clostridium</taxon>
    </lineage>
</organism>
<feature type="region of interest" description="Disordered" evidence="2">
    <location>
        <begin position="188"/>
        <end position="234"/>
    </location>
</feature>
<evidence type="ECO:0000313" key="5">
    <source>
        <dbReference type="Proteomes" id="UP000076603"/>
    </source>
</evidence>
<dbReference type="AlphaFoldDB" id="A0A161Y3X3"/>
<evidence type="ECO:0000256" key="3">
    <source>
        <dbReference type="SAM" id="Phobius"/>
    </source>
</evidence>
<dbReference type="InterPro" id="IPR011990">
    <property type="entry name" value="TPR-like_helical_dom_sf"/>
</dbReference>
<dbReference type="InterPro" id="IPR019734">
    <property type="entry name" value="TPR_rpt"/>
</dbReference>
<dbReference type="STRING" id="1121326.CLMAG_26030"/>